<gene>
    <name evidence="2" type="ORF">C486_06748</name>
</gene>
<dbReference type="Proteomes" id="UP000011592">
    <property type="component" value="Unassembled WGS sequence"/>
</dbReference>
<proteinExistence type="predicted"/>
<keyword evidence="1" id="KW-0812">Transmembrane</keyword>
<organism evidence="2 3">
    <name type="scientific">Natrinema gari JCM 14663</name>
    <dbReference type="NCBI Taxonomy" id="1230459"/>
    <lineage>
        <taxon>Archaea</taxon>
        <taxon>Methanobacteriati</taxon>
        <taxon>Methanobacteriota</taxon>
        <taxon>Stenosarchaea group</taxon>
        <taxon>Halobacteria</taxon>
        <taxon>Halobacteriales</taxon>
        <taxon>Natrialbaceae</taxon>
        <taxon>Natrinema</taxon>
    </lineage>
</organism>
<dbReference type="EMBL" id="AOIJ01000041">
    <property type="protein sequence ID" value="ELY81697.1"/>
    <property type="molecule type" value="Genomic_DNA"/>
</dbReference>
<accession>L9Z7Q0</accession>
<sequence length="52" mass="5800">MDTSPSTGSVFGLLVYFFFLLTAVFIGPLEAVLGLGLYWLYGDDAERRRAPR</sequence>
<evidence type="ECO:0000256" key="1">
    <source>
        <dbReference type="SAM" id="Phobius"/>
    </source>
</evidence>
<comment type="caution">
    <text evidence="2">The sequence shown here is derived from an EMBL/GenBank/DDBJ whole genome shotgun (WGS) entry which is preliminary data.</text>
</comment>
<protein>
    <submittedName>
        <fullName evidence="2">Uncharacterized protein</fullName>
    </submittedName>
</protein>
<keyword evidence="3" id="KW-1185">Reference proteome</keyword>
<evidence type="ECO:0000313" key="3">
    <source>
        <dbReference type="Proteomes" id="UP000011592"/>
    </source>
</evidence>
<reference evidence="2 3" key="1">
    <citation type="journal article" date="2014" name="PLoS Genet.">
        <title>Phylogenetically driven sequencing of extremely halophilic archaea reveals strategies for static and dynamic osmo-response.</title>
        <authorList>
            <person name="Becker E.A."/>
            <person name="Seitzer P.M."/>
            <person name="Tritt A."/>
            <person name="Larsen D."/>
            <person name="Krusor M."/>
            <person name="Yao A.I."/>
            <person name="Wu D."/>
            <person name="Madern D."/>
            <person name="Eisen J.A."/>
            <person name="Darling A.E."/>
            <person name="Facciotti M.T."/>
        </authorList>
    </citation>
    <scope>NUCLEOTIDE SEQUENCE [LARGE SCALE GENOMIC DNA]</scope>
    <source>
        <strain evidence="2 3">JCM 14663</strain>
    </source>
</reference>
<name>L9Z7Q0_9EURY</name>
<evidence type="ECO:0000313" key="2">
    <source>
        <dbReference type="EMBL" id="ELY81697.1"/>
    </source>
</evidence>
<keyword evidence="1" id="KW-0472">Membrane</keyword>
<dbReference type="AlphaFoldDB" id="L9Z7Q0"/>
<keyword evidence="1" id="KW-1133">Transmembrane helix</keyword>
<feature type="transmembrane region" description="Helical" evidence="1">
    <location>
        <begin position="13"/>
        <end position="41"/>
    </location>
</feature>